<feature type="transmembrane region" description="Helical" evidence="10">
    <location>
        <begin position="414"/>
        <end position="435"/>
    </location>
</feature>
<dbReference type="GO" id="GO:0005770">
    <property type="term" value="C:late endosome"/>
    <property type="evidence" value="ECO:0007669"/>
    <property type="project" value="TreeGrafter"/>
</dbReference>
<evidence type="ECO:0000313" key="12">
    <source>
        <dbReference type="EMBL" id="CAH2291413.1"/>
    </source>
</evidence>
<evidence type="ECO:0000259" key="11">
    <source>
        <dbReference type="PROSITE" id="PS50893"/>
    </source>
</evidence>
<dbReference type="GO" id="GO:0005319">
    <property type="term" value="F:lipid transporter activity"/>
    <property type="evidence" value="ECO:0007669"/>
    <property type="project" value="TreeGrafter"/>
</dbReference>
<keyword evidence="8 10" id="KW-1133">Transmembrane helix</keyword>
<dbReference type="Gene3D" id="3.40.50.300">
    <property type="entry name" value="P-loop containing nucleotide triphosphate hydrolases"/>
    <property type="match status" value="2"/>
</dbReference>
<evidence type="ECO:0000256" key="7">
    <source>
        <dbReference type="ARBA" id="ARBA00022840"/>
    </source>
</evidence>
<dbReference type="PANTHER" id="PTHR19229:SF100">
    <property type="entry name" value="CHOLESTEROL TRANSPORTER ABCA5"/>
    <property type="match status" value="1"/>
</dbReference>
<feature type="transmembrane region" description="Helical" evidence="10">
    <location>
        <begin position="1225"/>
        <end position="1246"/>
    </location>
</feature>
<comment type="similarity">
    <text evidence="2">Belongs to the ABC transporter superfamily. ABCA family.</text>
</comment>
<reference evidence="12" key="1">
    <citation type="submission" date="2022-03" db="EMBL/GenBank/DDBJ databases">
        <authorList>
            <person name="Alioto T."/>
            <person name="Alioto T."/>
            <person name="Gomez Garrido J."/>
        </authorList>
    </citation>
    <scope>NUCLEOTIDE SEQUENCE</scope>
</reference>
<dbReference type="InterPro" id="IPR027417">
    <property type="entry name" value="P-loop_NTPase"/>
</dbReference>
<dbReference type="FunFam" id="3.40.50.300:FF:000436">
    <property type="entry name" value="ATP binding cassette subfamily A member 9"/>
    <property type="match status" value="1"/>
</dbReference>
<sequence>MRLEERGTRTGPGFCEMASDINDVGVWRQTRILLYKNYLVKCRTKKDSIQEILYPIIWWLISLLWVSLLNPSKHYEATTSRLLGELDLPTYPDLIIGYTPVNNVTQHVMELATSECLRTDVTISPYPNEEKLKTASAFLESRFVGVVFKDSMSYKLKFFPATIPVSAFYIEPRELCYSWKCEASLYFSSTFTTLQACINSAIIKLKTNYSAWDELRRTQVVVMGEQSVVEVDLFYRVLMFIFLVMAFSPFGCSLAVHIVAEKEKKLKEFLKIMGLHDTAFWLPWVLLYTALNLLISLLMAVITTVFFPFKRSNSFLIFLLYALYGVSLILFSLMLTPLFKKAKQAGAVGFLATLVLGSVGIFIVLKEDFPKSFVWFFSPFCHCTFMIGVAQIMHLEGYDRGAQMSYLKDGPYPLIITFIFLVVDSVMYLLLASYLDQILPGEYGLKRPPFFFLKPSYWSKRQRNYGELSESHFNSNLALSEMVEPVSSELQGKEAIRIKCIHKSFKKNNKQVEALQGLTFSMYEGEITAVLGHSGTGKSTLMNILCGLCPPTEGFATLYGHRITDIDEILEARKVTGICQQHDVHFDVLTVEENLSIFASLRGLPEKTREQEINKILNELDMQVLKHNQVRTLSIGQKRKLSVAIAILGNPKVLLLDEPTAGMDSCSRFTVWNMLKSRRENHVIVFSTHCMDEADILADRKAVISQGMLTCIGTSLFLKSKWGVGYRLSLDINASCNVDSMTEMITRHISGASVMLQTETSIIYNLPFRDTDKFAGLFSTLESDSTVGVITYGLSITSLEDVFFKLETEAELDQTDHIFGQQKVEEDVKWRSMEEIEQGLLTLPDSESCMLSGRALWKQQVATVAKLHIRNLYRDSKSFRCVSLFLLVFLAVQISMCIVHRYYRRSLAPTKLSPDLYFLQPGQKTHRYLTSLLLENSTGTNIDDLIAILNNQMIKVEVINEGENVSLSPHNGGLNVLRSGEYYSYGVVFNKTMVHSLPVLINAISNSLLRQLRVNQSIQTWSSPFYQDFSDNSIRLDLYFLVAFLGIMAVGMLPYFAMENTYNHKVNAYTQLKMSGLYQSAYWVGQAAVDMPLYFLILFLMIGSLLVLNTGIYLYAGTVITLIFCLLGYVPAVIVLTYVVSFTYKQIHDTRQCWSIIFALTASVSITITEAAFLIGNDLIATILHDIFSLFIPIYPLIGCLTFFIKMSWKVSHSDENGYTKLGRLLVSVIAPYMQCVVLLLILRYLEIKNGGKSIRKDPIFRNKAKKKKLWKFAEVPDNEDEDIRAERARVGEYMTAGCGEKPAILVSGVHKEYEESRKTILGKTMRKLVANNISFCVKKGEILGLVGPNGCGKSTLLNMLVGQTEPNAGQILIGDPAAEQGSRPARFIGYSPQMTHLWPEIKLKEHLETYGAIKGMSTNILSDVIKRIIDALDLNEDAQKPVKKLSAGAQRKLCFALSMLGNPDVVLLDEPSNGMDWKAKQRMWRMIRATFKGKEQAAILTTHYMEEAEAVCDRVAIMVAGQLRYIGSVQHLKSKFGRHFSLDMKLDADIGIQKEELVHKEILKIFPNTSRQESFSSILSYKVPKEDIQALSQSFSRLEQVKQTFNVEEYSFSQSSLEQVFIELAKEQEEEDNVATMNSTLCWERRQEDRVVF</sequence>
<gene>
    <name evidence="12" type="ORF">PECUL_23A055126</name>
</gene>
<keyword evidence="5" id="KW-0677">Repeat</keyword>
<feature type="transmembrane region" description="Helical" evidence="10">
    <location>
        <begin position="52"/>
        <end position="69"/>
    </location>
</feature>
<dbReference type="PROSITE" id="PS50893">
    <property type="entry name" value="ABC_TRANSPORTER_2"/>
    <property type="match status" value="2"/>
</dbReference>
<proteinExistence type="inferred from homology"/>
<dbReference type="PANTHER" id="PTHR19229">
    <property type="entry name" value="ATP-BINDING CASSETTE TRANSPORTER SUBFAMILY A ABCA"/>
    <property type="match status" value="1"/>
</dbReference>
<dbReference type="EMBL" id="OW240916">
    <property type="protein sequence ID" value="CAH2291413.1"/>
    <property type="molecule type" value="Genomic_DNA"/>
</dbReference>
<protein>
    <submittedName>
        <fullName evidence="12">ATP-binding cassette sub-family A member 5</fullName>
    </submittedName>
</protein>
<feature type="transmembrane region" description="Helical" evidence="10">
    <location>
        <begin position="1187"/>
        <end position="1205"/>
    </location>
</feature>
<feature type="transmembrane region" description="Helical" evidence="10">
    <location>
        <begin position="1156"/>
        <end position="1175"/>
    </location>
</feature>
<feature type="domain" description="ABC transporter" evidence="11">
    <location>
        <begin position="496"/>
        <end position="731"/>
    </location>
</feature>
<dbReference type="InterPro" id="IPR026082">
    <property type="entry name" value="ABCA"/>
</dbReference>
<feature type="domain" description="ABC transporter" evidence="11">
    <location>
        <begin position="1305"/>
        <end position="1546"/>
    </location>
</feature>
<organism evidence="12 13">
    <name type="scientific">Pelobates cultripes</name>
    <name type="common">Western spadefoot toad</name>
    <dbReference type="NCBI Taxonomy" id="61616"/>
    <lineage>
        <taxon>Eukaryota</taxon>
        <taxon>Metazoa</taxon>
        <taxon>Chordata</taxon>
        <taxon>Craniata</taxon>
        <taxon>Vertebrata</taxon>
        <taxon>Euteleostomi</taxon>
        <taxon>Amphibia</taxon>
        <taxon>Batrachia</taxon>
        <taxon>Anura</taxon>
        <taxon>Pelobatoidea</taxon>
        <taxon>Pelobatidae</taxon>
        <taxon>Pelobates</taxon>
    </lineage>
</organism>
<dbReference type="InterPro" id="IPR013525">
    <property type="entry name" value="ABC2_TM"/>
</dbReference>
<keyword evidence="6" id="KW-0547">Nucleotide-binding</keyword>
<dbReference type="InterPro" id="IPR056264">
    <property type="entry name" value="R2_ABCA1-4-like"/>
</dbReference>
<feature type="transmembrane region" description="Helical" evidence="10">
    <location>
        <begin position="1122"/>
        <end position="1144"/>
    </location>
</feature>
<keyword evidence="4 10" id="KW-0812">Transmembrane</keyword>
<evidence type="ECO:0000256" key="3">
    <source>
        <dbReference type="ARBA" id="ARBA00022448"/>
    </source>
</evidence>
<evidence type="ECO:0000256" key="9">
    <source>
        <dbReference type="ARBA" id="ARBA00023136"/>
    </source>
</evidence>
<feature type="transmembrane region" description="Helical" evidence="10">
    <location>
        <begin position="281"/>
        <end position="309"/>
    </location>
</feature>
<evidence type="ECO:0000256" key="5">
    <source>
        <dbReference type="ARBA" id="ARBA00022737"/>
    </source>
</evidence>
<feature type="transmembrane region" description="Helical" evidence="10">
    <location>
        <begin position="315"/>
        <end position="335"/>
    </location>
</feature>
<keyword evidence="9 10" id="KW-0472">Membrane</keyword>
<comment type="subcellular location">
    <subcellularLocation>
        <location evidence="1">Membrane</location>
        <topology evidence="1">Multi-pass membrane protein</topology>
    </subcellularLocation>
</comment>
<feature type="transmembrane region" description="Helical" evidence="10">
    <location>
        <begin position="233"/>
        <end position="260"/>
    </location>
</feature>
<keyword evidence="13" id="KW-1185">Reference proteome</keyword>
<dbReference type="GO" id="GO:0016887">
    <property type="term" value="F:ATP hydrolysis activity"/>
    <property type="evidence" value="ECO:0007669"/>
    <property type="project" value="InterPro"/>
</dbReference>
<dbReference type="SUPFAM" id="SSF52540">
    <property type="entry name" value="P-loop containing nucleoside triphosphate hydrolases"/>
    <property type="match status" value="2"/>
</dbReference>
<dbReference type="GO" id="GO:0005524">
    <property type="term" value="F:ATP binding"/>
    <property type="evidence" value="ECO:0007669"/>
    <property type="project" value="UniProtKB-KW"/>
</dbReference>
<evidence type="ECO:0000256" key="1">
    <source>
        <dbReference type="ARBA" id="ARBA00004141"/>
    </source>
</evidence>
<keyword evidence="7 12" id="KW-0067">ATP-binding</keyword>
<accession>A0AAD1S590</accession>
<feature type="transmembrane region" description="Helical" evidence="10">
    <location>
        <begin position="1038"/>
        <end position="1057"/>
    </location>
</feature>
<feature type="transmembrane region" description="Helical" evidence="10">
    <location>
        <begin position="347"/>
        <end position="366"/>
    </location>
</feature>
<evidence type="ECO:0000256" key="4">
    <source>
        <dbReference type="ARBA" id="ARBA00022692"/>
    </source>
</evidence>
<dbReference type="InterPro" id="IPR003593">
    <property type="entry name" value="AAA+_ATPase"/>
</dbReference>
<dbReference type="Proteomes" id="UP001295444">
    <property type="component" value="Chromosome 05"/>
</dbReference>
<feature type="transmembrane region" description="Helical" evidence="10">
    <location>
        <begin position="372"/>
        <end position="393"/>
    </location>
</feature>
<dbReference type="Pfam" id="PF23321">
    <property type="entry name" value="R1_ABCA1"/>
    <property type="match status" value="1"/>
</dbReference>
<dbReference type="SMART" id="SM00382">
    <property type="entry name" value="AAA"/>
    <property type="match status" value="2"/>
</dbReference>
<dbReference type="Pfam" id="PF00005">
    <property type="entry name" value="ABC_tran"/>
    <property type="match status" value="2"/>
</dbReference>
<evidence type="ECO:0000256" key="10">
    <source>
        <dbReference type="SAM" id="Phobius"/>
    </source>
</evidence>
<feature type="transmembrane region" description="Helical" evidence="10">
    <location>
        <begin position="1093"/>
        <end position="1115"/>
    </location>
</feature>
<dbReference type="CDD" id="cd03263">
    <property type="entry name" value="ABC_subfamily_A"/>
    <property type="match status" value="2"/>
</dbReference>
<dbReference type="Pfam" id="PF12698">
    <property type="entry name" value="ABC2_membrane_3"/>
    <property type="match status" value="2"/>
</dbReference>
<feature type="transmembrane region" description="Helical" evidence="10">
    <location>
        <begin position="882"/>
        <end position="903"/>
    </location>
</feature>
<dbReference type="InterPro" id="IPR003439">
    <property type="entry name" value="ABC_transporter-like_ATP-bd"/>
</dbReference>
<evidence type="ECO:0000256" key="8">
    <source>
        <dbReference type="ARBA" id="ARBA00022989"/>
    </source>
</evidence>
<name>A0AAD1S590_PELCU</name>
<evidence type="ECO:0000256" key="2">
    <source>
        <dbReference type="ARBA" id="ARBA00008869"/>
    </source>
</evidence>
<dbReference type="FunFam" id="3.40.50.300:FF:000335">
    <property type="entry name" value="ATP binding cassette subfamily A member 5"/>
    <property type="match status" value="1"/>
</dbReference>
<dbReference type="GO" id="GO:0005886">
    <property type="term" value="C:plasma membrane"/>
    <property type="evidence" value="ECO:0007669"/>
    <property type="project" value="UniProtKB-ARBA"/>
</dbReference>
<evidence type="ECO:0000313" key="13">
    <source>
        <dbReference type="Proteomes" id="UP001295444"/>
    </source>
</evidence>
<evidence type="ECO:0000256" key="6">
    <source>
        <dbReference type="ARBA" id="ARBA00022741"/>
    </source>
</evidence>
<dbReference type="GO" id="GO:0140359">
    <property type="term" value="F:ABC-type transporter activity"/>
    <property type="evidence" value="ECO:0007669"/>
    <property type="project" value="InterPro"/>
</dbReference>
<keyword evidence="3" id="KW-0813">Transport</keyword>